<dbReference type="EMBL" id="KV876203">
    <property type="protein sequence ID" value="RZR74336.1"/>
    <property type="molecule type" value="Genomic_DNA"/>
</dbReference>
<proteinExistence type="predicted"/>
<feature type="region of interest" description="Disordered" evidence="1">
    <location>
        <begin position="1"/>
        <end position="25"/>
    </location>
</feature>
<dbReference type="Proteomes" id="UP000290560">
    <property type="component" value="Unassembled WGS sequence"/>
</dbReference>
<accession>A0A444DK15</accession>
<sequence>MRSQARHFGNNSMPTPWPSKHAPEPCTLTRRLEFGTSVEQTHRSDRAESRDRSMLLLKSDCMTVLSSHSKAIKPNPMIGPFSRLKVIELHPMTEKAMSFKNSVQSSERCFFEEPNDTDKIGTL</sequence>
<organism evidence="2">
    <name type="scientific">Ensete ventricosum</name>
    <name type="common">Abyssinian banana</name>
    <name type="synonym">Musa ensete</name>
    <dbReference type="NCBI Taxonomy" id="4639"/>
    <lineage>
        <taxon>Eukaryota</taxon>
        <taxon>Viridiplantae</taxon>
        <taxon>Streptophyta</taxon>
        <taxon>Embryophyta</taxon>
        <taxon>Tracheophyta</taxon>
        <taxon>Spermatophyta</taxon>
        <taxon>Magnoliopsida</taxon>
        <taxon>Liliopsida</taxon>
        <taxon>Zingiberales</taxon>
        <taxon>Musaceae</taxon>
        <taxon>Ensete</taxon>
    </lineage>
</organism>
<gene>
    <name evidence="2" type="ORF">BHM03_00035552</name>
</gene>
<protein>
    <submittedName>
        <fullName evidence="2">Uncharacterized protein</fullName>
    </submittedName>
</protein>
<feature type="compositionally biased region" description="Polar residues" evidence="1">
    <location>
        <begin position="1"/>
        <end position="14"/>
    </location>
</feature>
<dbReference type="AlphaFoldDB" id="A0A444DK15"/>
<evidence type="ECO:0000313" key="2">
    <source>
        <dbReference type="EMBL" id="RZR74336.1"/>
    </source>
</evidence>
<name>A0A444DK15_ENSVE</name>
<evidence type="ECO:0000256" key="1">
    <source>
        <dbReference type="SAM" id="MobiDB-lite"/>
    </source>
</evidence>
<reference evidence="2" key="1">
    <citation type="journal article" date="2018" name="Data Brief">
        <title>Genome sequence data from 17 accessions of Ensete ventricosum, a staple food crop for millions in Ethiopia.</title>
        <authorList>
            <person name="Yemataw Z."/>
            <person name="Muzemil S."/>
            <person name="Ambachew D."/>
            <person name="Tripathi L."/>
            <person name="Tesfaye K."/>
            <person name="Chala A."/>
            <person name="Farbos A."/>
            <person name="O'Neill P."/>
            <person name="Moore K."/>
            <person name="Grant M."/>
            <person name="Studholme D.J."/>
        </authorList>
    </citation>
    <scope>NUCLEOTIDE SEQUENCE [LARGE SCALE GENOMIC DNA]</scope>
    <source>
        <tissue evidence="2">Leaf</tissue>
    </source>
</reference>